<evidence type="ECO:0000256" key="9">
    <source>
        <dbReference type="ARBA" id="ARBA00022946"/>
    </source>
</evidence>
<dbReference type="STRING" id="1447883.A0A2B7Z179"/>
<dbReference type="InterPro" id="IPR050699">
    <property type="entry name" value="RNA-DNA_Helicase"/>
</dbReference>
<dbReference type="InterPro" id="IPR055206">
    <property type="entry name" value="DEXQc_SUV3"/>
</dbReference>
<comment type="cofactor">
    <cofactor evidence="1">
        <name>Mn(2+)</name>
        <dbReference type="ChEBI" id="CHEBI:29035"/>
    </cofactor>
</comment>
<dbReference type="PROSITE" id="PS51194">
    <property type="entry name" value="HELICASE_CTER"/>
    <property type="match status" value="1"/>
</dbReference>
<dbReference type="SMART" id="SM00490">
    <property type="entry name" value="HELICc"/>
    <property type="match status" value="1"/>
</dbReference>
<feature type="region of interest" description="Disordered" evidence="12">
    <location>
        <begin position="31"/>
        <end position="73"/>
    </location>
</feature>
<dbReference type="CDD" id="cd17913">
    <property type="entry name" value="DEXQc_Suv3"/>
    <property type="match status" value="1"/>
</dbReference>
<comment type="cofactor">
    <cofactor evidence="2">
        <name>Mg(2+)</name>
        <dbReference type="ChEBI" id="CHEBI:18420"/>
    </cofactor>
</comment>
<dbReference type="EMBL" id="PDNA01000012">
    <property type="protein sequence ID" value="PGH26832.1"/>
    <property type="molecule type" value="Genomic_DNA"/>
</dbReference>
<dbReference type="GO" id="GO:0000965">
    <property type="term" value="P:mitochondrial RNA 3'-end processing"/>
    <property type="evidence" value="ECO:0007669"/>
    <property type="project" value="TreeGrafter"/>
</dbReference>
<dbReference type="InterPro" id="IPR022192">
    <property type="entry name" value="SUV3_C"/>
</dbReference>
<name>A0A2B7Z179_POLH7</name>
<evidence type="ECO:0000256" key="11">
    <source>
        <dbReference type="ARBA" id="ARBA00047984"/>
    </source>
</evidence>
<evidence type="ECO:0000256" key="4">
    <source>
        <dbReference type="ARBA" id="ARBA00012552"/>
    </source>
</evidence>
<comment type="caution">
    <text evidence="14">The sequence shown here is derived from an EMBL/GenBank/DDBJ whole genome shotgun (WGS) entry which is preliminary data.</text>
</comment>
<dbReference type="InterPro" id="IPR041082">
    <property type="entry name" value="Suv3_C_1"/>
</dbReference>
<dbReference type="AlphaFoldDB" id="A0A2B7Z179"/>
<comment type="catalytic activity">
    <reaction evidence="11">
        <text>ATP + H2O = ADP + phosphate + H(+)</text>
        <dbReference type="Rhea" id="RHEA:13065"/>
        <dbReference type="ChEBI" id="CHEBI:15377"/>
        <dbReference type="ChEBI" id="CHEBI:15378"/>
        <dbReference type="ChEBI" id="CHEBI:30616"/>
        <dbReference type="ChEBI" id="CHEBI:43474"/>
        <dbReference type="ChEBI" id="CHEBI:456216"/>
        <dbReference type="EC" id="3.6.4.13"/>
    </reaction>
</comment>
<organism evidence="14 15">
    <name type="scientific">Polytolypa hystricis (strain UAMH7299)</name>
    <dbReference type="NCBI Taxonomy" id="1447883"/>
    <lineage>
        <taxon>Eukaryota</taxon>
        <taxon>Fungi</taxon>
        <taxon>Dikarya</taxon>
        <taxon>Ascomycota</taxon>
        <taxon>Pezizomycotina</taxon>
        <taxon>Eurotiomycetes</taxon>
        <taxon>Eurotiomycetidae</taxon>
        <taxon>Onygenales</taxon>
        <taxon>Onygenales incertae sedis</taxon>
        <taxon>Polytolypa</taxon>
    </lineage>
</organism>
<dbReference type="CDD" id="cd18805">
    <property type="entry name" value="SF2_C_suv3"/>
    <property type="match status" value="1"/>
</dbReference>
<keyword evidence="8" id="KW-0067">ATP-binding</keyword>
<keyword evidence="7" id="KW-0347">Helicase</keyword>
<dbReference type="SUPFAM" id="SSF52540">
    <property type="entry name" value="P-loop containing nucleoside triphosphate hydrolases"/>
    <property type="match status" value="1"/>
</dbReference>
<dbReference type="Pfam" id="PF00271">
    <property type="entry name" value="Helicase_C"/>
    <property type="match status" value="1"/>
</dbReference>
<evidence type="ECO:0000256" key="2">
    <source>
        <dbReference type="ARBA" id="ARBA00001946"/>
    </source>
</evidence>
<dbReference type="InterPro" id="IPR001650">
    <property type="entry name" value="Helicase_C-like"/>
</dbReference>
<evidence type="ECO:0000259" key="13">
    <source>
        <dbReference type="PROSITE" id="PS51194"/>
    </source>
</evidence>
<dbReference type="PANTHER" id="PTHR12131:SF1">
    <property type="entry name" value="ATP-DEPENDENT RNA HELICASE SUPV3L1, MITOCHONDRIAL-RELATED"/>
    <property type="match status" value="1"/>
</dbReference>
<evidence type="ECO:0000256" key="8">
    <source>
        <dbReference type="ARBA" id="ARBA00022840"/>
    </source>
</evidence>
<sequence>MRAWRVFQGQCLVCASRPQVRPLTRSFNTSAPLCRARKSDDPRPQRQKSEDPPGRNQRKTSRPLNTRDLARKERRSVVGSTEFALIIQTALIGLKRDLSTAERRSANWTEFESLVHKCSEQQSLDSSPDHSAALGLRRRLQQTYLDSGPSELREALKSELRNFNYDLSFSDTLQEQTKLADFRYPTEWFPVARTIQRQIHLHVGPTNSGKTYHALKRLEAAKTGFYAGPLRLLAHEVYGRLSAKGISCGLITGDEVKVPEDEVPSIFSNTVEMVPLGQEVEVGVIDEIQMIGDPQRGWAWTRAVLGSRAQELHLCGEERVVPLIRELAASMGDKLEIHRYERLNPLKAMTTSLKGDLKRLQKGDCLVAFSRIAIHALKQEIERVTGRRAAIVYGSLPAEIRAQQTDLFNDPDNEYDFLVASDAIGMGLNLACKRIIFSTVVRRLPTGLQRLTVPQIKQIGGRAGRYRTAAQDAAETGKKGAAPHSNIGFVTSLEDVDLPYIQEALQSEAPPIVAAGLLPPDNLVRNFSQHFPPKTPFAYILRRMHDISQTSSHYFLCDIKDQCEISGIIDGIKGLNTPDKLIFMAAPANTRDVGFNFIVRGFARCVAENKSGSLLKIPELPLEILDVPVSGEKDYLRALETLHRALVLYLWLSYRCGGVFTDRALATHTKSLVEANLDRALTEFSANTKLRKASSLRRQIALIKQMEAREQAYVEERQELRAGSEEDQQAWAQLEQGSQSVRDKESPASASSG</sequence>
<dbReference type="Pfam" id="PF18147">
    <property type="entry name" value="Suv3_C_1"/>
    <property type="match status" value="1"/>
</dbReference>
<feature type="domain" description="Helicase C-terminal" evidence="13">
    <location>
        <begin position="352"/>
        <end position="525"/>
    </location>
</feature>
<keyword evidence="9" id="KW-0809">Transit peptide</keyword>
<dbReference type="InterPro" id="IPR044774">
    <property type="entry name" value="Suv3_DEXQc"/>
</dbReference>
<dbReference type="Gene3D" id="1.20.272.40">
    <property type="match status" value="1"/>
</dbReference>
<keyword evidence="6" id="KW-0378">Hydrolase</keyword>
<protein>
    <recommendedName>
        <fullName evidence="4">RNA helicase</fullName>
        <ecNumber evidence="4">3.6.4.13</ecNumber>
    </recommendedName>
</protein>
<evidence type="ECO:0000313" key="15">
    <source>
        <dbReference type="Proteomes" id="UP000224634"/>
    </source>
</evidence>
<dbReference type="Proteomes" id="UP000224634">
    <property type="component" value="Unassembled WGS sequence"/>
</dbReference>
<dbReference type="Pfam" id="PF22527">
    <property type="entry name" value="DEXQc_Suv3"/>
    <property type="match status" value="1"/>
</dbReference>
<evidence type="ECO:0000256" key="7">
    <source>
        <dbReference type="ARBA" id="ARBA00022806"/>
    </source>
</evidence>
<dbReference type="GO" id="GO:0003724">
    <property type="term" value="F:RNA helicase activity"/>
    <property type="evidence" value="ECO:0007669"/>
    <property type="project" value="UniProtKB-EC"/>
</dbReference>
<keyword evidence="5" id="KW-0547">Nucleotide-binding</keyword>
<keyword evidence="10" id="KW-0496">Mitochondrion</keyword>
<evidence type="ECO:0000256" key="5">
    <source>
        <dbReference type="ARBA" id="ARBA00022741"/>
    </source>
</evidence>
<dbReference type="Pfam" id="PF12513">
    <property type="entry name" value="SUV3_C"/>
    <property type="match status" value="1"/>
</dbReference>
<dbReference type="EC" id="3.6.4.13" evidence="4"/>
<comment type="subcellular location">
    <subcellularLocation>
        <location evidence="3">Mitochondrion</location>
    </subcellularLocation>
</comment>
<dbReference type="FunFam" id="3.40.50.300:FF:000957">
    <property type="entry name" value="ATP-dependent RNA helicase SUV3L, mitochondrial"/>
    <property type="match status" value="1"/>
</dbReference>
<dbReference type="InterPro" id="IPR027417">
    <property type="entry name" value="P-loop_NTPase"/>
</dbReference>
<dbReference type="FunFam" id="3.40.50.300:FF:000269">
    <property type="entry name" value="ATP-dependent RNA helicase SUPV3L1, mitochondrial"/>
    <property type="match status" value="1"/>
</dbReference>
<feature type="region of interest" description="Disordered" evidence="12">
    <location>
        <begin position="718"/>
        <end position="753"/>
    </location>
</feature>
<dbReference type="GO" id="GO:0045025">
    <property type="term" value="C:mitochondrial degradosome"/>
    <property type="evidence" value="ECO:0007669"/>
    <property type="project" value="TreeGrafter"/>
</dbReference>
<evidence type="ECO:0000256" key="12">
    <source>
        <dbReference type="SAM" id="MobiDB-lite"/>
    </source>
</evidence>
<gene>
    <name evidence="14" type="ORF">AJ80_01412</name>
</gene>
<evidence type="ECO:0000256" key="6">
    <source>
        <dbReference type="ARBA" id="ARBA00022801"/>
    </source>
</evidence>
<keyword evidence="15" id="KW-1185">Reference proteome</keyword>
<evidence type="ECO:0000313" key="14">
    <source>
        <dbReference type="EMBL" id="PGH26832.1"/>
    </source>
</evidence>
<feature type="compositionally biased region" description="Basic and acidic residues" evidence="12">
    <location>
        <begin position="37"/>
        <end position="53"/>
    </location>
</feature>
<dbReference type="OrthoDB" id="6692397at2759"/>
<dbReference type="Gene3D" id="3.40.50.300">
    <property type="entry name" value="P-loop containing nucleotide triphosphate hydrolases"/>
    <property type="match status" value="2"/>
</dbReference>
<reference evidence="14 15" key="1">
    <citation type="submission" date="2017-10" db="EMBL/GenBank/DDBJ databases">
        <title>Comparative genomics in systemic dimorphic fungi from Ajellomycetaceae.</title>
        <authorList>
            <person name="Munoz J.F."/>
            <person name="Mcewen J.G."/>
            <person name="Clay O.K."/>
            <person name="Cuomo C.A."/>
        </authorList>
    </citation>
    <scope>NUCLEOTIDE SEQUENCE [LARGE SCALE GENOMIC DNA]</scope>
    <source>
        <strain evidence="14 15">UAMH7299</strain>
    </source>
</reference>
<dbReference type="GO" id="GO:0016787">
    <property type="term" value="F:hydrolase activity"/>
    <property type="evidence" value="ECO:0007669"/>
    <property type="project" value="UniProtKB-KW"/>
</dbReference>
<proteinExistence type="predicted"/>
<dbReference type="Gene3D" id="1.20.58.1080">
    <property type="match status" value="1"/>
</dbReference>
<accession>A0A2B7Z179</accession>
<dbReference type="GO" id="GO:0005524">
    <property type="term" value="F:ATP binding"/>
    <property type="evidence" value="ECO:0007669"/>
    <property type="project" value="UniProtKB-KW"/>
</dbReference>
<dbReference type="FunFam" id="1.20.272.40:FF:000002">
    <property type="entry name" value="ATP-dependent RNA helicase SUV3, mitochondrial"/>
    <property type="match status" value="1"/>
</dbReference>
<evidence type="ECO:0000256" key="3">
    <source>
        <dbReference type="ARBA" id="ARBA00004173"/>
    </source>
</evidence>
<dbReference type="PANTHER" id="PTHR12131">
    <property type="entry name" value="ATP-DEPENDENT RNA AND DNA HELICASE"/>
    <property type="match status" value="1"/>
</dbReference>
<evidence type="ECO:0000256" key="1">
    <source>
        <dbReference type="ARBA" id="ARBA00001936"/>
    </source>
</evidence>
<evidence type="ECO:0000256" key="10">
    <source>
        <dbReference type="ARBA" id="ARBA00023128"/>
    </source>
</evidence>